<keyword evidence="3" id="KW-0732">Signal</keyword>
<dbReference type="RefSeq" id="WP_212519383.1">
    <property type="nucleotide sequence ID" value="NZ_JAGSOH010000052.1"/>
</dbReference>
<proteinExistence type="predicted"/>
<gene>
    <name evidence="4" type="ORF">KDK95_18165</name>
</gene>
<reference evidence="4" key="1">
    <citation type="submission" date="2021-04" db="EMBL/GenBank/DDBJ databases">
        <title>Genome based classification of Actinospica acidithermotolerans sp. nov., an actinobacterium isolated from an Indonesian hot spring.</title>
        <authorList>
            <person name="Kusuma A.B."/>
            <person name="Putra K.E."/>
            <person name="Nafisah S."/>
            <person name="Loh J."/>
            <person name="Nouioui I."/>
            <person name="Goodfellow M."/>
        </authorList>
    </citation>
    <scope>NUCLEOTIDE SEQUENCE</scope>
    <source>
        <strain evidence="4">MGRD01-02</strain>
    </source>
</reference>
<evidence type="ECO:0000313" key="4">
    <source>
        <dbReference type="EMBL" id="MBR7828245.1"/>
    </source>
</evidence>
<protein>
    <submittedName>
        <fullName evidence="4">Uncharacterized protein</fullName>
    </submittedName>
</protein>
<keyword evidence="2" id="KW-1133">Transmembrane helix</keyword>
<feature type="signal peptide" evidence="3">
    <location>
        <begin position="1"/>
        <end position="30"/>
    </location>
</feature>
<comment type="caution">
    <text evidence="4">The sequence shown here is derived from an EMBL/GenBank/DDBJ whole genome shotgun (WGS) entry which is preliminary data.</text>
</comment>
<evidence type="ECO:0000256" key="1">
    <source>
        <dbReference type="SAM" id="MobiDB-lite"/>
    </source>
</evidence>
<feature type="region of interest" description="Disordered" evidence="1">
    <location>
        <begin position="219"/>
        <end position="239"/>
    </location>
</feature>
<feature type="transmembrane region" description="Helical" evidence="2">
    <location>
        <begin position="112"/>
        <end position="133"/>
    </location>
</feature>
<keyword evidence="2" id="KW-0472">Membrane</keyword>
<evidence type="ECO:0000256" key="2">
    <source>
        <dbReference type="SAM" id="Phobius"/>
    </source>
</evidence>
<accession>A0A941E8H1</accession>
<dbReference type="AlphaFoldDB" id="A0A941E8H1"/>
<feature type="transmembrane region" description="Helical" evidence="2">
    <location>
        <begin position="173"/>
        <end position="192"/>
    </location>
</feature>
<organism evidence="4 5">
    <name type="scientific">Actinospica acidithermotolerans</name>
    <dbReference type="NCBI Taxonomy" id="2828514"/>
    <lineage>
        <taxon>Bacteria</taxon>
        <taxon>Bacillati</taxon>
        <taxon>Actinomycetota</taxon>
        <taxon>Actinomycetes</taxon>
        <taxon>Catenulisporales</taxon>
        <taxon>Actinospicaceae</taxon>
        <taxon>Actinospica</taxon>
    </lineage>
</organism>
<keyword evidence="2" id="KW-0812">Transmembrane</keyword>
<keyword evidence="5" id="KW-1185">Reference proteome</keyword>
<feature type="transmembrane region" description="Helical" evidence="2">
    <location>
        <begin position="71"/>
        <end position="91"/>
    </location>
</feature>
<name>A0A941E8H1_9ACTN</name>
<evidence type="ECO:0000313" key="5">
    <source>
        <dbReference type="Proteomes" id="UP000676325"/>
    </source>
</evidence>
<dbReference type="Proteomes" id="UP000676325">
    <property type="component" value="Unassembled WGS sequence"/>
</dbReference>
<sequence length="239" mass="24795">MHTAPQPLFSRALLALTAAATIAVAPLAAAAIGPAGSGRSAHSVPVYLISRISHDVGHNDWAFQGQDAGRVSWVAAYVGLALFWPAVALWIRTRSRQIEAMDGRRLRPWSRVLLAAWAAELVTGLLTLGAGAYAEWTSTPIGADVLKLADLCSPWWSCVAAVIVVARAEHSTLALRAIGGYAVLLAVVLLVPLPGPDWLKVLLLAVPAAIPAVLTPRESHSSAAPGISASDGTSSAAAV</sequence>
<dbReference type="EMBL" id="JAGSOH010000052">
    <property type="protein sequence ID" value="MBR7828245.1"/>
    <property type="molecule type" value="Genomic_DNA"/>
</dbReference>
<feature type="compositionally biased region" description="Polar residues" evidence="1">
    <location>
        <begin position="230"/>
        <end position="239"/>
    </location>
</feature>
<feature type="chain" id="PRO_5037797054" evidence="3">
    <location>
        <begin position="31"/>
        <end position="239"/>
    </location>
</feature>
<feature type="transmembrane region" description="Helical" evidence="2">
    <location>
        <begin position="145"/>
        <end position="166"/>
    </location>
</feature>
<evidence type="ECO:0000256" key="3">
    <source>
        <dbReference type="SAM" id="SignalP"/>
    </source>
</evidence>